<dbReference type="SUPFAM" id="SSF51695">
    <property type="entry name" value="PLC-like phosphodiesterases"/>
    <property type="match status" value="1"/>
</dbReference>
<dbReference type="InterPro" id="IPR025282">
    <property type="entry name" value="DUF4214"/>
</dbReference>
<dbReference type="GO" id="GO:0008081">
    <property type="term" value="F:phosphoric diester hydrolase activity"/>
    <property type="evidence" value="ECO:0007669"/>
    <property type="project" value="InterPro"/>
</dbReference>
<dbReference type="EMBL" id="FWXY01000004">
    <property type="protein sequence ID" value="SMC55672.1"/>
    <property type="molecule type" value="Genomic_DNA"/>
</dbReference>
<dbReference type="InterPro" id="IPR030395">
    <property type="entry name" value="GP_PDE_dom"/>
</dbReference>
<evidence type="ECO:0000259" key="1">
    <source>
        <dbReference type="Pfam" id="PF03009"/>
    </source>
</evidence>
<evidence type="ECO:0000313" key="4">
    <source>
        <dbReference type="Proteomes" id="UP000192418"/>
    </source>
</evidence>
<sequence length="445" mass="51482">MKNLKSLMILFLLVLFQFTLLSFVYSSDLNICESMIDKTASDGLLSQIQVSQLSVYIFGRASEGDDKVYWLINQKDMISTANAMLGTNAAKDYFGITMNDDQNFIEHIYETSLGKTIVDDPNGIAYWVEELRKGKSRGEVIVSIINAAQEYANIDNSQDQFSNKMEVSNYVTDDIFYSAEYFERFVDFFEKIAQEYVTIVYRVEQLCNLPNNFIAHRVAHAGGGINNKKYTNSIDALNSNLKKKFQYFEIDFSFTADDKLVCLHDWKQSFKRSFGFERNKKLTLDEFNYLVKNKSEFQKCTACSLSEWMKMNPSAIIITDVKENNIEALKIMLEILPNAKTRIIPQVYNPENFEKIKGLGFEKMIWTLYRYRGSNDEVLNWVENFATPFAVTMPKSRAESTLPKELKKRQIPSYVHTVNTTQEKEKYINKFGISEIYTDFLPPSK</sequence>
<protein>
    <submittedName>
        <fullName evidence="3">Glycerophosphoryl diester phosphodiesterase</fullName>
    </submittedName>
</protein>
<dbReference type="STRING" id="1121400.SAMN02746065_104120"/>
<dbReference type="Proteomes" id="UP000192418">
    <property type="component" value="Unassembled WGS sequence"/>
</dbReference>
<name>A0A1W2A5C8_9BACT</name>
<keyword evidence="4" id="KW-1185">Reference proteome</keyword>
<gene>
    <name evidence="3" type="ORF">SAMN02746065_104120</name>
</gene>
<proteinExistence type="predicted"/>
<dbReference type="Pfam" id="PF03009">
    <property type="entry name" value="GDPD"/>
    <property type="match status" value="1"/>
</dbReference>
<accession>A0A1W2A5C8</accession>
<feature type="domain" description="DUF4214" evidence="2">
    <location>
        <begin position="99"/>
        <end position="148"/>
    </location>
</feature>
<dbReference type="Gene3D" id="3.20.20.190">
    <property type="entry name" value="Phosphatidylinositol (PI) phosphodiesterase"/>
    <property type="match status" value="1"/>
</dbReference>
<organism evidence="3 4">
    <name type="scientific">Desulfocicer vacuolatum DSM 3385</name>
    <dbReference type="NCBI Taxonomy" id="1121400"/>
    <lineage>
        <taxon>Bacteria</taxon>
        <taxon>Pseudomonadati</taxon>
        <taxon>Thermodesulfobacteriota</taxon>
        <taxon>Desulfobacteria</taxon>
        <taxon>Desulfobacterales</taxon>
        <taxon>Desulfobacteraceae</taxon>
        <taxon>Desulfocicer</taxon>
    </lineage>
</organism>
<dbReference type="Pfam" id="PF13946">
    <property type="entry name" value="DUF4214"/>
    <property type="match status" value="1"/>
</dbReference>
<evidence type="ECO:0000313" key="3">
    <source>
        <dbReference type="EMBL" id="SMC55672.1"/>
    </source>
</evidence>
<dbReference type="InterPro" id="IPR017946">
    <property type="entry name" value="PLC-like_Pdiesterase_TIM-brl"/>
</dbReference>
<reference evidence="3 4" key="1">
    <citation type="submission" date="2017-04" db="EMBL/GenBank/DDBJ databases">
        <authorList>
            <person name="Afonso C.L."/>
            <person name="Miller P.J."/>
            <person name="Scott M.A."/>
            <person name="Spackman E."/>
            <person name="Goraichik I."/>
            <person name="Dimitrov K.M."/>
            <person name="Suarez D.L."/>
            <person name="Swayne D.E."/>
        </authorList>
    </citation>
    <scope>NUCLEOTIDE SEQUENCE [LARGE SCALE GENOMIC DNA]</scope>
    <source>
        <strain evidence="3 4">DSM 3385</strain>
    </source>
</reference>
<feature type="domain" description="GP-PDE" evidence="1">
    <location>
        <begin position="228"/>
        <end position="440"/>
    </location>
</feature>
<evidence type="ECO:0000259" key="2">
    <source>
        <dbReference type="Pfam" id="PF13946"/>
    </source>
</evidence>
<dbReference type="GO" id="GO:0006629">
    <property type="term" value="P:lipid metabolic process"/>
    <property type="evidence" value="ECO:0007669"/>
    <property type="project" value="InterPro"/>
</dbReference>
<dbReference type="AlphaFoldDB" id="A0A1W2A5C8"/>